<dbReference type="InterPro" id="IPR016162">
    <property type="entry name" value="Ald_DH_N"/>
</dbReference>
<keyword evidence="4" id="KW-0521">NADP</keyword>
<dbReference type="GO" id="GO:0008886">
    <property type="term" value="F:glyceraldehyde-3-phosphate dehydrogenase (NADP+) (non-phosphorylating) activity"/>
    <property type="evidence" value="ECO:0007669"/>
    <property type="project" value="UniProtKB-EC"/>
</dbReference>
<feature type="signal peptide" evidence="12">
    <location>
        <begin position="1"/>
        <end position="19"/>
    </location>
</feature>
<dbReference type="EC" id="1.2.1.9" evidence="6"/>
<dbReference type="InterPro" id="IPR015590">
    <property type="entry name" value="Aldehyde_DH_dom"/>
</dbReference>
<evidence type="ECO:0000256" key="7">
    <source>
        <dbReference type="ARBA" id="ARBA00040853"/>
    </source>
</evidence>
<feature type="domain" description="Aldehyde dehydrogenase" evidence="13">
    <location>
        <begin position="96"/>
        <end position="552"/>
    </location>
</feature>
<accession>A0A8T0G503</accession>
<comment type="similarity">
    <text evidence="2">Belongs to the aldehyde dehydrogenase family.</text>
</comment>
<feature type="chain" id="PRO_5035770952" description="NADP-dependent glyceraldehyde-3-phosphate dehydrogenase" evidence="12">
    <location>
        <begin position="20"/>
        <end position="565"/>
    </location>
</feature>
<dbReference type="Pfam" id="PF00171">
    <property type="entry name" value="Aldedh"/>
    <property type="match status" value="1"/>
</dbReference>
<evidence type="ECO:0000256" key="9">
    <source>
        <dbReference type="ARBA" id="ARBA00042646"/>
    </source>
</evidence>
<dbReference type="OrthoDB" id="310895at2759"/>
<dbReference type="PANTHER" id="PTHR42991">
    <property type="entry name" value="ALDEHYDE DEHYDROGENASE"/>
    <property type="match status" value="1"/>
</dbReference>
<keyword evidence="15" id="KW-1185">Reference proteome</keyword>
<evidence type="ECO:0000256" key="12">
    <source>
        <dbReference type="SAM" id="SignalP"/>
    </source>
</evidence>
<evidence type="ECO:0000259" key="13">
    <source>
        <dbReference type="Pfam" id="PF00171"/>
    </source>
</evidence>
<dbReference type="Gene3D" id="3.40.605.10">
    <property type="entry name" value="Aldehyde Dehydrogenase, Chain A, domain 1"/>
    <property type="match status" value="1"/>
</dbReference>
<evidence type="ECO:0000256" key="2">
    <source>
        <dbReference type="ARBA" id="ARBA00009986"/>
    </source>
</evidence>
<comment type="caution">
    <text evidence="14">The sequence shown here is derived from an EMBL/GenBank/DDBJ whole genome shotgun (WGS) entry which is preliminary data.</text>
</comment>
<protein>
    <recommendedName>
        <fullName evidence="7">NADP-dependent glyceraldehyde-3-phosphate dehydrogenase</fullName>
        <ecNumber evidence="6">1.2.1.9</ecNumber>
    </recommendedName>
    <alternativeName>
        <fullName evidence="8">Glyceraldehyde-3-phosphate dehydrogenase [NADP(+)]</fullName>
    </alternativeName>
    <alternativeName>
        <fullName evidence="9">Non-phosphorylating glyceraldehyde 3-phosphate dehydrogenase</fullName>
    </alternativeName>
    <alternativeName>
        <fullName evidence="10">Triosephosphate dehydrogenase</fullName>
    </alternativeName>
</protein>
<dbReference type="PANTHER" id="PTHR42991:SF1">
    <property type="entry name" value="ALDEHYDE DEHYDROGENASE"/>
    <property type="match status" value="1"/>
</dbReference>
<dbReference type="InterPro" id="IPR051020">
    <property type="entry name" value="ALDH-related_metabolic_enz"/>
</dbReference>
<organism evidence="14 15">
    <name type="scientific">Ceratodon purpureus</name>
    <name type="common">Fire moss</name>
    <name type="synonym">Dicranum purpureum</name>
    <dbReference type="NCBI Taxonomy" id="3225"/>
    <lineage>
        <taxon>Eukaryota</taxon>
        <taxon>Viridiplantae</taxon>
        <taxon>Streptophyta</taxon>
        <taxon>Embryophyta</taxon>
        <taxon>Bryophyta</taxon>
        <taxon>Bryophytina</taxon>
        <taxon>Bryopsida</taxon>
        <taxon>Dicranidae</taxon>
        <taxon>Pseudoditrichales</taxon>
        <taxon>Ditrichaceae</taxon>
        <taxon>Ceratodon</taxon>
    </lineage>
</organism>
<comment type="subcellular location">
    <subcellularLocation>
        <location evidence="1">Cytoplasm</location>
    </subcellularLocation>
</comment>
<keyword evidence="12" id="KW-0732">Signal</keyword>
<evidence type="ECO:0000256" key="5">
    <source>
        <dbReference type="ARBA" id="ARBA00023002"/>
    </source>
</evidence>
<dbReference type="InterPro" id="IPR016160">
    <property type="entry name" value="Ald_DH_CS_CYS"/>
</dbReference>
<dbReference type="PROSITE" id="PS00070">
    <property type="entry name" value="ALDEHYDE_DEHYDR_CYS"/>
    <property type="match status" value="1"/>
</dbReference>
<evidence type="ECO:0000256" key="11">
    <source>
        <dbReference type="ARBA" id="ARBA00049186"/>
    </source>
</evidence>
<keyword evidence="5" id="KW-0560">Oxidoreductase</keyword>
<comment type="catalytic activity">
    <reaction evidence="11">
        <text>D-glyceraldehyde 3-phosphate + NADP(+) + H2O = (2R)-3-phosphoglycerate + NADPH + 2 H(+)</text>
        <dbReference type="Rhea" id="RHEA:14669"/>
        <dbReference type="ChEBI" id="CHEBI:15377"/>
        <dbReference type="ChEBI" id="CHEBI:15378"/>
        <dbReference type="ChEBI" id="CHEBI:57783"/>
        <dbReference type="ChEBI" id="CHEBI:58272"/>
        <dbReference type="ChEBI" id="CHEBI:58349"/>
        <dbReference type="ChEBI" id="CHEBI:59776"/>
        <dbReference type="EC" id="1.2.1.9"/>
    </reaction>
</comment>
<evidence type="ECO:0000256" key="10">
    <source>
        <dbReference type="ARBA" id="ARBA00043052"/>
    </source>
</evidence>
<dbReference type="CDD" id="cd07082">
    <property type="entry name" value="ALDH_F11_NP-GAPDH"/>
    <property type="match status" value="1"/>
</dbReference>
<dbReference type="FunFam" id="3.40.605.10:FF:000013">
    <property type="entry name" value="NADP-dependent glyceraldehyde-3-phosphate dehydrogenase"/>
    <property type="match status" value="1"/>
</dbReference>
<evidence type="ECO:0000256" key="3">
    <source>
        <dbReference type="ARBA" id="ARBA00022490"/>
    </source>
</evidence>
<dbReference type="Proteomes" id="UP000822688">
    <property type="component" value="Chromosome 12"/>
</dbReference>
<dbReference type="Gene3D" id="3.40.309.10">
    <property type="entry name" value="Aldehyde Dehydrogenase, Chain A, domain 2"/>
    <property type="match status" value="1"/>
</dbReference>
<evidence type="ECO:0000256" key="1">
    <source>
        <dbReference type="ARBA" id="ARBA00004496"/>
    </source>
</evidence>
<dbReference type="EMBL" id="CM026433">
    <property type="protein sequence ID" value="KAG0553975.1"/>
    <property type="molecule type" value="Genomic_DNA"/>
</dbReference>
<evidence type="ECO:0000313" key="14">
    <source>
        <dbReference type="EMBL" id="KAG0553975.1"/>
    </source>
</evidence>
<dbReference type="FunFam" id="3.40.309.10:FF:000016">
    <property type="entry name" value="NADP-dependent glyceraldehyde-3-phosphate dehydrogenase"/>
    <property type="match status" value="1"/>
</dbReference>
<dbReference type="InterPro" id="IPR016163">
    <property type="entry name" value="Ald_DH_C"/>
</dbReference>
<dbReference type="InterPro" id="IPR016161">
    <property type="entry name" value="Ald_DH/histidinol_DH"/>
</dbReference>
<reference evidence="14" key="1">
    <citation type="submission" date="2020-06" db="EMBL/GenBank/DDBJ databases">
        <title>WGS assembly of Ceratodon purpureus strain R40.</title>
        <authorList>
            <person name="Carey S.B."/>
            <person name="Jenkins J."/>
            <person name="Shu S."/>
            <person name="Lovell J.T."/>
            <person name="Sreedasyam A."/>
            <person name="Maumus F."/>
            <person name="Tiley G.P."/>
            <person name="Fernandez-Pozo N."/>
            <person name="Barry K."/>
            <person name="Chen C."/>
            <person name="Wang M."/>
            <person name="Lipzen A."/>
            <person name="Daum C."/>
            <person name="Saski C.A."/>
            <person name="Payton A.C."/>
            <person name="Mcbreen J.C."/>
            <person name="Conrad R.E."/>
            <person name="Kollar L.M."/>
            <person name="Olsson S."/>
            <person name="Huttunen S."/>
            <person name="Landis J.B."/>
            <person name="Wickett N.J."/>
            <person name="Johnson M.G."/>
            <person name="Rensing S.A."/>
            <person name="Grimwood J."/>
            <person name="Schmutz J."/>
            <person name="Mcdaniel S.F."/>
        </authorList>
    </citation>
    <scope>NUCLEOTIDE SEQUENCE</scope>
    <source>
        <strain evidence="14">R40</strain>
    </source>
</reference>
<evidence type="ECO:0000256" key="8">
    <source>
        <dbReference type="ARBA" id="ARBA00042470"/>
    </source>
</evidence>
<proteinExistence type="inferred from homology"/>
<sequence length="565" mass="61311">MVITDTVFLLRSLVVRESAVLLFCSVRGMWQSRGGSIKWRWKFSLGDKHGTRSCGPNTVWFGMFLCSSSMAGQGFFKDIIDGEVFKYYADGEWKVSTSGKSVGIINPSTLKTQYKVQACTQEEVNKAVESAQAAQKLWAKTPLWKRAEALHRFAGILKDQKNPIAECLVKEIAKPQKDAVTEVVRSGDLISYSAEEGIRILAEGKFLVSDSFPGNGRNKYCLASKIPLGVVLAIPPFNYPVNLAVSKIAPALIAGNALILKPPTQGAVSCLHMVHCLHMAGFPKGLVAAITGKGSEIGDLMTMHPGINCISFTGGDTGISISRKAGMIPLQMELGGKDCCLVLEDADLELAANNVIKGGYSYSGQRCTAVKVICVMESVAEELVTKIVEKMSKLKVGMPEDNCDITPVVSQSSANFIQGLVEDAQTKGAKFHQEWKREGNLIWPVLIDHVTPDMRIAWEEPFGPVIPVIRIKTVEEGIHHCNANNFALQGCVFTKDINKAILISDAMESGTIQINAAPARGPDHFPFQGLRDSGIGSQGITNSIHMMTKTKSTVINLPSESYTMG</sequence>
<dbReference type="SUPFAM" id="SSF53720">
    <property type="entry name" value="ALDH-like"/>
    <property type="match status" value="1"/>
</dbReference>
<evidence type="ECO:0000256" key="4">
    <source>
        <dbReference type="ARBA" id="ARBA00022857"/>
    </source>
</evidence>
<evidence type="ECO:0000313" key="15">
    <source>
        <dbReference type="Proteomes" id="UP000822688"/>
    </source>
</evidence>
<dbReference type="GO" id="GO:0005737">
    <property type="term" value="C:cytoplasm"/>
    <property type="evidence" value="ECO:0007669"/>
    <property type="project" value="UniProtKB-SubCell"/>
</dbReference>
<keyword evidence="3" id="KW-0963">Cytoplasm</keyword>
<dbReference type="AlphaFoldDB" id="A0A8T0G503"/>
<name>A0A8T0G503_CERPU</name>
<dbReference type="GO" id="GO:0008911">
    <property type="term" value="F:lactaldehyde dehydrogenase (NAD+) activity"/>
    <property type="evidence" value="ECO:0007669"/>
    <property type="project" value="TreeGrafter"/>
</dbReference>
<gene>
    <name evidence="14" type="ORF">KC19_12G053000</name>
</gene>
<evidence type="ECO:0000256" key="6">
    <source>
        <dbReference type="ARBA" id="ARBA00038980"/>
    </source>
</evidence>